<accession>A0ABQ2WQF5</accession>
<comment type="caution">
    <text evidence="2">The sequence shown here is derived from an EMBL/GenBank/DDBJ whole genome shotgun (WGS) entry which is preliminary data.</text>
</comment>
<keyword evidence="3" id="KW-1185">Reference proteome</keyword>
<feature type="transmembrane region" description="Helical" evidence="1">
    <location>
        <begin position="33"/>
        <end position="52"/>
    </location>
</feature>
<sequence>MEKPFQIKLIIRRVVATSAIAWLKQAWEIFKQAPFVFVQMILLTLVLTFLATLHPITLVLGVLASPFFTAGFYNAIVGVQQKQTISIDWLFKAFKESACRRILMLIASANFFISVPLVHFREQLFITMTQAAETGVQDPAITWQLLLLMLGTLLISMLFAYAVAIAYFLKEQRISLILQASFLACWRNMSALGLFGLLSLGLIVLTIPTMLLGLIVVVPILHIAFFLSFNELFALQVNARQDGILEV</sequence>
<evidence type="ECO:0000313" key="2">
    <source>
        <dbReference type="EMBL" id="GGW65451.1"/>
    </source>
</evidence>
<evidence type="ECO:0008006" key="4">
    <source>
        <dbReference type="Google" id="ProtNLM"/>
    </source>
</evidence>
<reference evidence="3" key="1">
    <citation type="journal article" date="2019" name="Int. J. Syst. Evol. Microbiol.">
        <title>The Global Catalogue of Microorganisms (GCM) 10K type strain sequencing project: providing services to taxonomists for standard genome sequencing and annotation.</title>
        <authorList>
            <consortium name="The Broad Institute Genomics Platform"/>
            <consortium name="The Broad Institute Genome Sequencing Center for Infectious Disease"/>
            <person name="Wu L."/>
            <person name="Ma J."/>
        </authorList>
    </citation>
    <scope>NUCLEOTIDE SEQUENCE [LARGE SCALE GENOMIC DNA]</scope>
    <source>
        <strain evidence="3">KCTC 23723</strain>
    </source>
</reference>
<dbReference type="EMBL" id="BMYR01000008">
    <property type="protein sequence ID" value="GGW65451.1"/>
    <property type="molecule type" value="Genomic_DNA"/>
</dbReference>
<feature type="transmembrane region" description="Helical" evidence="1">
    <location>
        <begin position="189"/>
        <end position="207"/>
    </location>
</feature>
<dbReference type="RefSeq" id="WP_229797042.1">
    <property type="nucleotide sequence ID" value="NZ_BMYR01000008.1"/>
</dbReference>
<keyword evidence="1" id="KW-0812">Transmembrane</keyword>
<organism evidence="2 3">
    <name type="scientific">Alishewanella tabrizica</name>
    <dbReference type="NCBI Taxonomy" id="671278"/>
    <lineage>
        <taxon>Bacteria</taxon>
        <taxon>Pseudomonadati</taxon>
        <taxon>Pseudomonadota</taxon>
        <taxon>Gammaproteobacteria</taxon>
        <taxon>Alteromonadales</taxon>
        <taxon>Alteromonadaceae</taxon>
        <taxon>Alishewanella</taxon>
    </lineage>
</organism>
<evidence type="ECO:0000313" key="3">
    <source>
        <dbReference type="Proteomes" id="UP000634667"/>
    </source>
</evidence>
<dbReference type="Proteomes" id="UP000634667">
    <property type="component" value="Unassembled WGS sequence"/>
</dbReference>
<name>A0ABQ2WQF5_9ALTE</name>
<feature type="transmembrane region" description="Helical" evidence="1">
    <location>
        <begin position="98"/>
        <end position="120"/>
    </location>
</feature>
<feature type="transmembrane region" description="Helical" evidence="1">
    <location>
        <begin position="58"/>
        <end position="77"/>
    </location>
</feature>
<keyword evidence="1" id="KW-1133">Transmembrane helix</keyword>
<evidence type="ECO:0000256" key="1">
    <source>
        <dbReference type="SAM" id="Phobius"/>
    </source>
</evidence>
<feature type="transmembrane region" description="Helical" evidence="1">
    <location>
        <begin position="213"/>
        <end position="235"/>
    </location>
</feature>
<feature type="transmembrane region" description="Helical" evidence="1">
    <location>
        <begin position="140"/>
        <end position="169"/>
    </location>
</feature>
<proteinExistence type="predicted"/>
<gene>
    <name evidence="2" type="ORF">GCM10008111_21970</name>
</gene>
<protein>
    <recommendedName>
        <fullName evidence="4">DUF624 domain-containing protein</fullName>
    </recommendedName>
</protein>
<keyword evidence="1" id="KW-0472">Membrane</keyword>